<feature type="compositionally biased region" description="Polar residues" evidence="9">
    <location>
        <begin position="167"/>
        <end position="177"/>
    </location>
</feature>
<dbReference type="PROSITE" id="PS00794">
    <property type="entry name" value="HPPK"/>
    <property type="match status" value="1"/>
</dbReference>
<dbReference type="SUPFAM" id="SSF55083">
    <property type="entry name" value="6-hydroxymethyl-7,8-dihydropterin pyrophosphokinase, HPPK"/>
    <property type="match status" value="1"/>
</dbReference>
<keyword evidence="4" id="KW-0808">Transferase</keyword>
<dbReference type="Gene3D" id="3.30.70.560">
    <property type="entry name" value="7,8-Dihydro-6-hydroxymethylpterin-pyrophosphokinase HPPK"/>
    <property type="match status" value="1"/>
</dbReference>
<organism evidence="11 12">
    <name type="scientific">Nocardia camponoti</name>
    <dbReference type="NCBI Taxonomy" id="1616106"/>
    <lineage>
        <taxon>Bacteria</taxon>
        <taxon>Bacillati</taxon>
        <taxon>Actinomycetota</taxon>
        <taxon>Actinomycetes</taxon>
        <taxon>Mycobacteriales</taxon>
        <taxon>Nocardiaceae</taxon>
        <taxon>Nocardia</taxon>
    </lineage>
</organism>
<dbReference type="Proteomes" id="UP000612956">
    <property type="component" value="Unassembled WGS sequence"/>
</dbReference>
<dbReference type="AlphaFoldDB" id="A0A917QNH9"/>
<reference evidence="11" key="2">
    <citation type="submission" date="2020-09" db="EMBL/GenBank/DDBJ databases">
        <authorList>
            <person name="Sun Q."/>
            <person name="Zhou Y."/>
        </authorList>
    </citation>
    <scope>NUCLEOTIDE SEQUENCE</scope>
    <source>
        <strain evidence="11">CGMCC 4.7278</strain>
    </source>
</reference>
<dbReference type="InterPro" id="IPR035907">
    <property type="entry name" value="Hppk_sf"/>
</dbReference>
<gene>
    <name evidence="11" type="ORF">GCM10011591_35750</name>
</gene>
<comment type="catalytic activity">
    <reaction evidence="1">
        <text>6-hydroxymethyl-7,8-dihydropterin + ATP = (7,8-dihydropterin-6-yl)methyl diphosphate + AMP + H(+)</text>
        <dbReference type="Rhea" id="RHEA:11412"/>
        <dbReference type="ChEBI" id="CHEBI:15378"/>
        <dbReference type="ChEBI" id="CHEBI:30616"/>
        <dbReference type="ChEBI" id="CHEBI:44841"/>
        <dbReference type="ChEBI" id="CHEBI:72950"/>
        <dbReference type="ChEBI" id="CHEBI:456215"/>
        <dbReference type="EC" id="2.7.6.3"/>
    </reaction>
</comment>
<dbReference type="GO" id="GO:0005524">
    <property type="term" value="F:ATP binding"/>
    <property type="evidence" value="ECO:0007669"/>
    <property type="project" value="UniProtKB-KW"/>
</dbReference>
<evidence type="ECO:0000256" key="3">
    <source>
        <dbReference type="ARBA" id="ARBA00013253"/>
    </source>
</evidence>
<keyword evidence="12" id="KW-1185">Reference proteome</keyword>
<evidence type="ECO:0000256" key="7">
    <source>
        <dbReference type="ARBA" id="ARBA00022840"/>
    </source>
</evidence>
<keyword evidence="5" id="KW-0547">Nucleotide-binding</keyword>
<evidence type="ECO:0000256" key="6">
    <source>
        <dbReference type="ARBA" id="ARBA00022777"/>
    </source>
</evidence>
<feature type="compositionally biased region" description="Basic and acidic residues" evidence="9">
    <location>
        <begin position="193"/>
        <end position="211"/>
    </location>
</feature>
<evidence type="ECO:0000256" key="9">
    <source>
        <dbReference type="SAM" id="MobiDB-lite"/>
    </source>
</evidence>
<dbReference type="EC" id="2.7.6.3" evidence="3"/>
<reference evidence="11" key="1">
    <citation type="journal article" date="2014" name="Int. J. Syst. Evol. Microbiol.">
        <title>Complete genome sequence of Corynebacterium casei LMG S-19264T (=DSM 44701T), isolated from a smear-ripened cheese.</title>
        <authorList>
            <consortium name="US DOE Joint Genome Institute (JGI-PGF)"/>
            <person name="Walter F."/>
            <person name="Albersmeier A."/>
            <person name="Kalinowski J."/>
            <person name="Ruckert C."/>
        </authorList>
    </citation>
    <scope>NUCLEOTIDE SEQUENCE</scope>
    <source>
        <strain evidence="11">CGMCC 4.7278</strain>
    </source>
</reference>
<evidence type="ECO:0000256" key="1">
    <source>
        <dbReference type="ARBA" id="ARBA00000198"/>
    </source>
</evidence>
<feature type="region of interest" description="Disordered" evidence="9">
    <location>
        <begin position="166"/>
        <end position="247"/>
    </location>
</feature>
<proteinExistence type="predicted"/>
<sequence length="247" mass="25827">MTRAVLSIGGNLGDRLANLRSVVAALGDRVVAVSGVYSTAPWGGVEQDDYLNAVVIAEDSTFAPLDWLRFGQELEQRAHRVREVRWGARTLDVDVVSVSDGDNVFTSADPTLTLPHPQAANRAFVLTPWLDADPAAHLNDAPIANLLAALPPAERDGVIRTDLSLIPENSSPASSPNVDRPTGAAGTAGSVDARGDSARTDAEAKSMRTAEGRSGTTGSVHFPADMTAPGINTASSARRSEGFPSCS</sequence>
<dbReference type="PANTHER" id="PTHR43071:SF1">
    <property type="entry name" value="2-AMINO-4-HYDROXY-6-HYDROXYMETHYLDIHYDROPTERIDINE PYROPHOSPHOKINASE"/>
    <property type="match status" value="1"/>
</dbReference>
<evidence type="ECO:0000256" key="2">
    <source>
        <dbReference type="ARBA" id="ARBA00005051"/>
    </source>
</evidence>
<evidence type="ECO:0000259" key="10">
    <source>
        <dbReference type="PROSITE" id="PS00794"/>
    </source>
</evidence>
<evidence type="ECO:0000313" key="12">
    <source>
        <dbReference type="Proteomes" id="UP000612956"/>
    </source>
</evidence>
<comment type="pathway">
    <text evidence="2">Cofactor biosynthesis; tetrahydrofolate biosynthesis; 2-amino-4-hydroxy-6-hydroxymethyl-7,8-dihydropteridine diphosphate from 7,8-dihydroneopterin triphosphate: step 4/4.</text>
</comment>
<dbReference type="GO" id="GO:0016301">
    <property type="term" value="F:kinase activity"/>
    <property type="evidence" value="ECO:0007669"/>
    <property type="project" value="UniProtKB-KW"/>
</dbReference>
<dbReference type="Pfam" id="PF01288">
    <property type="entry name" value="HPPK"/>
    <property type="match status" value="1"/>
</dbReference>
<evidence type="ECO:0000256" key="8">
    <source>
        <dbReference type="ARBA" id="ARBA00022909"/>
    </source>
</evidence>
<keyword evidence="6" id="KW-0418">Kinase</keyword>
<dbReference type="EMBL" id="BMMW01000003">
    <property type="protein sequence ID" value="GGK60322.1"/>
    <property type="molecule type" value="Genomic_DNA"/>
</dbReference>
<accession>A0A917QNH9</accession>
<dbReference type="NCBIfam" id="TIGR01498">
    <property type="entry name" value="folK"/>
    <property type="match status" value="1"/>
</dbReference>
<keyword evidence="8" id="KW-0289">Folate biosynthesis</keyword>
<dbReference type="GO" id="GO:0003848">
    <property type="term" value="F:2-amino-4-hydroxy-6-hydroxymethyldihydropteridine diphosphokinase activity"/>
    <property type="evidence" value="ECO:0007669"/>
    <property type="project" value="UniProtKB-EC"/>
</dbReference>
<feature type="domain" description="7,8-dihydro-6-hydroxymethylpterin-pyrophosphokinase" evidence="10">
    <location>
        <begin position="85"/>
        <end position="96"/>
    </location>
</feature>
<protein>
    <recommendedName>
        <fullName evidence="3">2-amino-4-hydroxy-6-hydroxymethyldihydropteridine diphosphokinase</fullName>
        <ecNumber evidence="3">2.7.6.3</ecNumber>
    </recommendedName>
</protein>
<evidence type="ECO:0000313" key="11">
    <source>
        <dbReference type="EMBL" id="GGK60322.1"/>
    </source>
</evidence>
<name>A0A917QNH9_9NOCA</name>
<comment type="caution">
    <text evidence="11">The sequence shown here is derived from an EMBL/GenBank/DDBJ whole genome shotgun (WGS) entry which is preliminary data.</text>
</comment>
<dbReference type="InterPro" id="IPR000550">
    <property type="entry name" value="Hppk"/>
</dbReference>
<dbReference type="CDD" id="cd00483">
    <property type="entry name" value="HPPK"/>
    <property type="match status" value="1"/>
</dbReference>
<evidence type="ECO:0000256" key="4">
    <source>
        <dbReference type="ARBA" id="ARBA00022679"/>
    </source>
</evidence>
<keyword evidence="7" id="KW-0067">ATP-binding</keyword>
<dbReference type="PANTHER" id="PTHR43071">
    <property type="entry name" value="2-AMINO-4-HYDROXY-6-HYDROXYMETHYLDIHYDROPTERIDINE PYROPHOSPHOKINASE"/>
    <property type="match status" value="1"/>
</dbReference>
<evidence type="ECO:0000256" key="5">
    <source>
        <dbReference type="ARBA" id="ARBA00022741"/>
    </source>
</evidence>
<dbReference type="GO" id="GO:0046656">
    <property type="term" value="P:folic acid biosynthetic process"/>
    <property type="evidence" value="ECO:0007669"/>
    <property type="project" value="UniProtKB-KW"/>
</dbReference>